<evidence type="ECO:0000313" key="3">
    <source>
        <dbReference type="Proteomes" id="UP000270032"/>
    </source>
</evidence>
<accession>A0A3G3LY05</accession>
<gene>
    <name evidence="2" type="primary">17</name>
    <name evidence="2" type="ORF">PBI_ANJALI_17</name>
</gene>
<reference evidence="2 3" key="1">
    <citation type="submission" date="2018-10" db="EMBL/GenBank/DDBJ databases">
        <authorList>
            <person name="Rimple P.A."/>
            <person name="Stoner T.H."/>
            <person name="Garlena R.A."/>
            <person name="Russell D.A."/>
            <person name="Pope W.H."/>
            <person name="Jacobs-Sera D."/>
            <person name="Hatfull G.F."/>
        </authorList>
    </citation>
    <scope>NUCLEOTIDE SEQUENCE [LARGE SCALE GENOMIC DNA]</scope>
</reference>
<keyword evidence="1" id="KW-1133">Transmembrane helix</keyword>
<evidence type="ECO:0008006" key="4">
    <source>
        <dbReference type="Google" id="ProtNLM"/>
    </source>
</evidence>
<proteinExistence type="predicted"/>
<evidence type="ECO:0000256" key="1">
    <source>
        <dbReference type="SAM" id="Phobius"/>
    </source>
</evidence>
<feature type="transmembrane region" description="Helical" evidence="1">
    <location>
        <begin position="42"/>
        <end position="58"/>
    </location>
</feature>
<dbReference type="KEGG" id="vg:55612362"/>
<name>A0A3G3LY05_9CAUD</name>
<evidence type="ECO:0000313" key="2">
    <source>
        <dbReference type="EMBL" id="AYQ98987.1"/>
    </source>
</evidence>
<dbReference type="RefSeq" id="YP_009842165.1">
    <property type="nucleotide sequence ID" value="NC_048739.1"/>
</dbReference>
<keyword evidence="1" id="KW-0812">Transmembrane</keyword>
<dbReference type="EMBL" id="MK016490">
    <property type="protein sequence ID" value="AYQ98987.1"/>
    <property type="molecule type" value="Genomic_DNA"/>
</dbReference>
<dbReference type="GeneID" id="55612362"/>
<organism evidence="2 3">
    <name type="scientific">Arthrobacter phage Anjali</name>
    <dbReference type="NCBI Taxonomy" id="2484217"/>
    <lineage>
        <taxon>Viruses</taxon>
        <taxon>Duplodnaviria</taxon>
        <taxon>Heunggongvirae</taxon>
        <taxon>Uroviricota</taxon>
        <taxon>Caudoviricetes</taxon>
        <taxon>Anjalivirus</taxon>
        <taxon>Anjalivirus anjali</taxon>
    </lineage>
</organism>
<feature type="transmembrane region" description="Helical" evidence="1">
    <location>
        <begin position="12"/>
        <end position="36"/>
    </location>
</feature>
<keyword evidence="3" id="KW-1185">Reference proteome</keyword>
<dbReference type="Proteomes" id="UP000270032">
    <property type="component" value="Segment"/>
</dbReference>
<keyword evidence="1" id="KW-0472">Membrane</keyword>
<protein>
    <recommendedName>
        <fullName evidence="4">Holin</fullName>
    </recommendedName>
</protein>
<sequence length="68" mass="6787">MADTDTKRTVGPVTLATGGAAAATTIICWILSLAGVDVPGEVQGSITVLLVLAAGYAVRPASRGRYAA</sequence>